<dbReference type="Proteomes" id="UP001253439">
    <property type="component" value="Unassembled WGS sequence"/>
</dbReference>
<sequence>MVPEHTAYIETLAHVNCGACDGYWGLSDITKAGLTDRDWTCPHCGTENRIGEFVEE</sequence>
<evidence type="ECO:0000313" key="1">
    <source>
        <dbReference type="EMBL" id="MDS0220567.1"/>
    </source>
</evidence>
<dbReference type="EMBL" id="JAMQOM010000002">
    <property type="protein sequence ID" value="MDS0220567.1"/>
    <property type="molecule type" value="Genomic_DNA"/>
</dbReference>
<protein>
    <submittedName>
        <fullName evidence="1">Uncharacterized protein</fullName>
    </submittedName>
</protein>
<proteinExistence type="predicted"/>
<dbReference type="AlphaFoldDB" id="A0AAE4JFV5"/>
<name>A0AAE4JFV5_9EURY</name>
<reference evidence="1 2" key="1">
    <citation type="submission" date="2022-06" db="EMBL/GenBank/DDBJ databases">
        <title>Haloarcula sp. a new haloarchaeum isolate from saline soil.</title>
        <authorList>
            <person name="Strakova D."/>
            <person name="Galisteo C."/>
            <person name="Sanchez-Porro C."/>
            <person name="Ventosa A."/>
        </authorList>
    </citation>
    <scope>NUCLEOTIDE SEQUENCE [LARGE SCALE GENOMIC DNA]</scope>
    <source>
        <strain evidence="1 2">S1AR25-5A</strain>
    </source>
</reference>
<organism evidence="1 2">
    <name type="scientific">Haloarcula terrestris</name>
    <dbReference type="NCBI Taxonomy" id="2950533"/>
    <lineage>
        <taxon>Archaea</taxon>
        <taxon>Methanobacteriati</taxon>
        <taxon>Methanobacteriota</taxon>
        <taxon>Stenosarchaea group</taxon>
        <taxon>Halobacteria</taxon>
        <taxon>Halobacteriales</taxon>
        <taxon>Haloarculaceae</taxon>
        <taxon>Haloarcula</taxon>
    </lineage>
</organism>
<dbReference type="RefSeq" id="WP_310895247.1">
    <property type="nucleotide sequence ID" value="NZ_JAMQOM010000002.1"/>
</dbReference>
<keyword evidence="2" id="KW-1185">Reference proteome</keyword>
<evidence type="ECO:0000313" key="2">
    <source>
        <dbReference type="Proteomes" id="UP001253439"/>
    </source>
</evidence>
<accession>A0AAE4JFV5</accession>
<gene>
    <name evidence="1" type="ORF">NDI54_04285</name>
</gene>
<comment type="caution">
    <text evidence="1">The sequence shown here is derived from an EMBL/GenBank/DDBJ whole genome shotgun (WGS) entry which is preliminary data.</text>
</comment>